<gene>
    <name evidence="2" type="ORF">GCM10017668_00530</name>
</gene>
<protein>
    <submittedName>
        <fullName evidence="2">Uncharacterized protein</fullName>
    </submittedName>
</protein>
<evidence type="ECO:0000313" key="3">
    <source>
        <dbReference type="Proteomes" id="UP000516373"/>
    </source>
</evidence>
<accession>A0A7G1N963</accession>
<name>A0A7G1N963_9ACTN</name>
<organism evidence="2 3">
    <name type="scientific">Streptomyces tuirus</name>
    <dbReference type="NCBI Taxonomy" id="68278"/>
    <lineage>
        <taxon>Bacteria</taxon>
        <taxon>Bacillati</taxon>
        <taxon>Actinomycetota</taxon>
        <taxon>Actinomycetes</taxon>
        <taxon>Kitasatosporales</taxon>
        <taxon>Streptomycetaceae</taxon>
        <taxon>Streptomyces</taxon>
    </lineage>
</organism>
<evidence type="ECO:0000313" key="2">
    <source>
        <dbReference type="EMBL" id="BCL18210.1"/>
    </source>
</evidence>
<dbReference type="RefSeq" id="WP_190895803.1">
    <property type="nucleotide sequence ID" value="NZ_AP023439.1"/>
</dbReference>
<dbReference type="AlphaFoldDB" id="A0A7G1N963"/>
<sequence length="165" mass="17764">MNDPSALRLRHALEHAGIPVRPGTDQAVVHAFERIVTGSPEHTSGALSVSTLCTEAGISRATYYRSPLAKIITGLLRAPDAPRPQTDTLTADVARLKKADRTLRSQHAAEQREARATIAAYANHIQALSLRNAELEAENATLREALHRGGSVASLPVTPRMLPPE</sequence>
<proteinExistence type="predicted"/>
<keyword evidence="1" id="KW-0175">Coiled coil</keyword>
<feature type="coiled-coil region" evidence="1">
    <location>
        <begin position="118"/>
        <end position="145"/>
    </location>
</feature>
<dbReference type="KEGG" id="stui:GCM10017668_00530"/>
<reference evidence="2 3" key="1">
    <citation type="journal article" date="2014" name="Int. J. Syst. Evol. Microbiol.">
        <title>Complete genome sequence of Corynebacterium casei LMG S-19264T (=DSM 44701T), isolated from a smear-ripened cheese.</title>
        <authorList>
            <consortium name="US DOE Joint Genome Institute (JGI-PGF)"/>
            <person name="Walter F."/>
            <person name="Albersmeier A."/>
            <person name="Kalinowski J."/>
            <person name="Ruckert C."/>
        </authorList>
    </citation>
    <scope>NUCLEOTIDE SEQUENCE [LARGE SCALE GENOMIC DNA]</scope>
    <source>
        <strain evidence="2 3">JCM 4255</strain>
    </source>
</reference>
<dbReference type="EMBL" id="AP023439">
    <property type="protein sequence ID" value="BCL18210.1"/>
    <property type="molecule type" value="Genomic_DNA"/>
</dbReference>
<dbReference type="Proteomes" id="UP000516373">
    <property type="component" value="Chromosome"/>
</dbReference>
<evidence type="ECO:0000256" key="1">
    <source>
        <dbReference type="SAM" id="Coils"/>
    </source>
</evidence>